<dbReference type="NCBIfam" id="TIGR03696">
    <property type="entry name" value="Rhs_assc_core"/>
    <property type="match status" value="1"/>
</dbReference>
<evidence type="ECO:0008006" key="4">
    <source>
        <dbReference type="Google" id="ProtNLM"/>
    </source>
</evidence>
<dbReference type="KEGG" id="pdio:PDMSB3_3270.1"/>
<name>A0A5Q4YYS6_9BURK</name>
<dbReference type="Gene3D" id="2.180.10.10">
    <property type="entry name" value="RHS repeat-associated core"/>
    <property type="match status" value="1"/>
</dbReference>
<dbReference type="Proteomes" id="UP000325811">
    <property type="component" value="Chromosome II"/>
</dbReference>
<reference evidence="2 3" key="1">
    <citation type="submission" date="2019-08" db="EMBL/GenBank/DDBJ databases">
        <authorList>
            <person name="Herpell B J."/>
        </authorList>
    </citation>
    <scope>NUCLEOTIDE SEQUENCE [LARGE SCALE GENOMIC DNA]</scope>
    <source>
        <strain evidence="3">Msb3</strain>
    </source>
</reference>
<gene>
    <name evidence="2" type="ORF">PDMSB3_3270</name>
</gene>
<keyword evidence="3" id="KW-1185">Reference proteome</keyword>
<dbReference type="EMBL" id="LR699554">
    <property type="protein sequence ID" value="VVD34554.1"/>
    <property type="molecule type" value="Genomic_DNA"/>
</dbReference>
<evidence type="ECO:0000313" key="2">
    <source>
        <dbReference type="EMBL" id="VVD34554.1"/>
    </source>
</evidence>
<accession>A0A5Q4YYS6</accession>
<proteinExistence type="predicted"/>
<evidence type="ECO:0000256" key="1">
    <source>
        <dbReference type="SAM" id="MobiDB-lite"/>
    </source>
</evidence>
<dbReference type="InterPro" id="IPR022385">
    <property type="entry name" value="Rhs_assc_core"/>
</dbReference>
<dbReference type="RefSeq" id="WP_084747707.1">
    <property type="nucleotide sequence ID" value="NZ_LR699554.1"/>
</dbReference>
<feature type="region of interest" description="Disordered" evidence="1">
    <location>
        <begin position="106"/>
        <end position="128"/>
    </location>
</feature>
<dbReference type="AlphaFoldDB" id="A0A5Q4YYS6"/>
<organism evidence="2 3">
    <name type="scientific">Paraburkholderia dioscoreae</name>
    <dbReference type="NCBI Taxonomy" id="2604047"/>
    <lineage>
        <taxon>Bacteria</taxon>
        <taxon>Pseudomonadati</taxon>
        <taxon>Pseudomonadota</taxon>
        <taxon>Betaproteobacteria</taxon>
        <taxon>Burkholderiales</taxon>
        <taxon>Burkholderiaceae</taxon>
        <taxon>Paraburkholderia</taxon>
    </lineage>
</organism>
<evidence type="ECO:0000313" key="3">
    <source>
        <dbReference type="Proteomes" id="UP000325811"/>
    </source>
</evidence>
<sequence length="128" mass="14007">MGIQKGPHSRPLLFYYRNRYYSPQTGRFISEDSLGYASGQTNAYAYVGGNPVQFTDPFGESKLMPITGGPRGGFIVHPFKPNVNYYDSNGDLSAQYHGGHSHDGMTPHGHNAGPGFDRNDGLELCPIP</sequence>
<protein>
    <recommendedName>
        <fullName evidence="4">RHS repeat-associated core domain-containing protein</fullName>
    </recommendedName>
</protein>